<keyword evidence="1" id="KW-0812">Transmembrane</keyword>
<sequence>MAVCEQCGLAHRWNPLAPGAVARCVRCAAVVGRGHRFGFDAVLALTVTAAVAFLIAMGTAVIEVRLRGAAVAASIPEAVLIAWSEGQRLVALAVAVTAILAPALFIGLRLYVLLPLARGCLAPGFAICVRALHHATRWNMLQVFTIGALLSLVRLAGLADASPGPALFALGALTLLFAAIESAGLKHLWWHVR</sequence>
<feature type="transmembrane region" description="Helical" evidence="1">
    <location>
        <begin position="140"/>
        <end position="159"/>
    </location>
</feature>
<dbReference type="InterPro" id="IPR007498">
    <property type="entry name" value="PqiA-like"/>
</dbReference>
<evidence type="ECO:0000256" key="1">
    <source>
        <dbReference type="SAM" id="Phobius"/>
    </source>
</evidence>
<feature type="transmembrane region" description="Helical" evidence="1">
    <location>
        <begin position="89"/>
        <end position="110"/>
    </location>
</feature>
<keyword evidence="3" id="KW-1185">Reference proteome</keyword>
<dbReference type="Pfam" id="PF04403">
    <property type="entry name" value="PqiA"/>
    <property type="match status" value="1"/>
</dbReference>
<protein>
    <submittedName>
        <fullName evidence="2">Paraquat-inducible protein A</fullName>
    </submittedName>
</protein>
<proteinExistence type="predicted"/>
<feature type="transmembrane region" description="Helical" evidence="1">
    <location>
        <begin position="165"/>
        <end position="185"/>
    </location>
</feature>
<accession>A0A7Y6NL37</accession>
<dbReference type="Proteomes" id="UP000529637">
    <property type="component" value="Unassembled WGS sequence"/>
</dbReference>
<evidence type="ECO:0000313" key="2">
    <source>
        <dbReference type="EMBL" id="NUZ05081.1"/>
    </source>
</evidence>
<keyword evidence="1" id="KW-1133">Transmembrane helix</keyword>
<feature type="transmembrane region" description="Helical" evidence="1">
    <location>
        <begin position="41"/>
        <end position="62"/>
    </location>
</feature>
<comment type="caution">
    <text evidence="2">The sequence shown here is derived from an EMBL/GenBank/DDBJ whole genome shotgun (WGS) entry which is preliminary data.</text>
</comment>
<reference evidence="2 3" key="1">
    <citation type="submission" date="2020-06" db="EMBL/GenBank/DDBJ databases">
        <title>Schlegella sp. ID0723 isolated from air conditioner.</title>
        <authorList>
            <person name="Kim D.Y."/>
            <person name="Kim D.-U."/>
        </authorList>
    </citation>
    <scope>NUCLEOTIDE SEQUENCE [LARGE SCALE GENOMIC DNA]</scope>
    <source>
        <strain evidence="2 3">ID0723</strain>
    </source>
</reference>
<organism evidence="2 3">
    <name type="scientific">Piscinibacter koreensis</name>
    <dbReference type="NCBI Taxonomy" id="2742824"/>
    <lineage>
        <taxon>Bacteria</taxon>
        <taxon>Pseudomonadati</taxon>
        <taxon>Pseudomonadota</taxon>
        <taxon>Betaproteobacteria</taxon>
        <taxon>Burkholderiales</taxon>
        <taxon>Sphaerotilaceae</taxon>
        <taxon>Piscinibacter</taxon>
    </lineage>
</organism>
<dbReference type="EMBL" id="JABWMJ010000002">
    <property type="protein sequence ID" value="NUZ05081.1"/>
    <property type="molecule type" value="Genomic_DNA"/>
</dbReference>
<evidence type="ECO:0000313" key="3">
    <source>
        <dbReference type="Proteomes" id="UP000529637"/>
    </source>
</evidence>
<name>A0A7Y6NL37_9BURK</name>
<dbReference type="RefSeq" id="WP_176066657.1">
    <property type="nucleotide sequence ID" value="NZ_JABWMJ010000002.1"/>
</dbReference>
<keyword evidence="1" id="KW-0472">Membrane</keyword>
<gene>
    <name evidence="2" type="ORF">HQN59_04815</name>
</gene>
<dbReference type="AlphaFoldDB" id="A0A7Y6NL37"/>